<dbReference type="EMBL" id="GCHU01009602">
    <property type="protein sequence ID" value="JAG88178.1"/>
    <property type="molecule type" value="Transcribed_RNA"/>
</dbReference>
<evidence type="ECO:0000256" key="8">
    <source>
        <dbReference type="ARBA" id="ARBA00022840"/>
    </source>
</evidence>
<dbReference type="InterPro" id="IPR008271">
    <property type="entry name" value="Ser/Thr_kinase_AS"/>
</dbReference>
<dbReference type="Gene3D" id="3.30.200.20">
    <property type="entry name" value="Phosphorylase Kinase, domain 1"/>
    <property type="match status" value="1"/>
</dbReference>
<feature type="region of interest" description="Disordered" evidence="13">
    <location>
        <begin position="607"/>
        <end position="644"/>
    </location>
</feature>
<evidence type="ECO:0000256" key="11">
    <source>
        <dbReference type="ARBA" id="ARBA00023180"/>
    </source>
</evidence>
<keyword evidence="7" id="KW-0418">Kinase</keyword>
<feature type="domain" description="Protein kinase" evidence="15">
    <location>
        <begin position="322"/>
        <end position="604"/>
    </location>
</feature>
<feature type="transmembrane region" description="Helical" evidence="14">
    <location>
        <begin position="247"/>
        <end position="271"/>
    </location>
</feature>
<keyword evidence="3" id="KW-0808">Transferase</keyword>
<dbReference type="PROSITE" id="PS00108">
    <property type="entry name" value="PROTEIN_KINASE_ST"/>
    <property type="match status" value="1"/>
</dbReference>
<reference evidence="16" key="1">
    <citation type="submission" date="2015-02" db="EMBL/GenBank/DDBJ databases">
        <title>A transcriptome of Wollemia nobilis - a relic of Gondwana.</title>
        <authorList>
            <person name="Chia J.Y."/>
            <person name="Leong Y.S."/>
            <person name="Abdul Karim S."/>
            <person name="Wan Azmi N."/>
            <person name="Hercus R."/>
            <person name="Croft L."/>
        </authorList>
    </citation>
    <scope>NUCLEOTIDE SEQUENCE</scope>
    <source>
        <strain evidence="16">MaeBrown</strain>
        <tissue evidence="16">Leaf</tissue>
    </source>
</reference>
<keyword evidence="8 12" id="KW-0067">ATP-binding</keyword>
<dbReference type="SUPFAM" id="SSF56112">
    <property type="entry name" value="Protein kinase-like (PK-like)"/>
    <property type="match status" value="1"/>
</dbReference>
<keyword evidence="4 14" id="KW-0812">Transmembrane</keyword>
<comment type="subcellular location">
    <subcellularLocation>
        <location evidence="1">Membrane</location>
        <topology evidence="1">Single-pass membrane protein</topology>
    </subcellularLocation>
</comment>
<dbReference type="InterPro" id="IPR011009">
    <property type="entry name" value="Kinase-like_dom_sf"/>
</dbReference>
<dbReference type="GO" id="GO:0005524">
    <property type="term" value="F:ATP binding"/>
    <property type="evidence" value="ECO:0007669"/>
    <property type="project" value="UniProtKB-UniRule"/>
</dbReference>
<evidence type="ECO:0000256" key="3">
    <source>
        <dbReference type="ARBA" id="ARBA00022679"/>
    </source>
</evidence>
<dbReference type="GO" id="GO:0030247">
    <property type="term" value="F:polysaccharide binding"/>
    <property type="evidence" value="ECO:0007669"/>
    <property type="project" value="InterPro"/>
</dbReference>
<evidence type="ECO:0000256" key="2">
    <source>
        <dbReference type="ARBA" id="ARBA00022527"/>
    </source>
</evidence>
<dbReference type="PANTHER" id="PTHR46008:SF2">
    <property type="entry name" value="LEAF RUST 10 DISEASE-RESISTANCE LOCUS RECEPTOR-LIKE PROTEIN KINASE-LIKE 1.4"/>
    <property type="match status" value="1"/>
</dbReference>
<name>A0A0C9S930_9CONI</name>
<evidence type="ECO:0000256" key="14">
    <source>
        <dbReference type="SAM" id="Phobius"/>
    </source>
</evidence>
<evidence type="ECO:0000256" key="7">
    <source>
        <dbReference type="ARBA" id="ARBA00022777"/>
    </source>
</evidence>
<feature type="binding site" evidence="12">
    <location>
        <position position="350"/>
    </location>
    <ligand>
        <name>ATP</name>
        <dbReference type="ChEBI" id="CHEBI:30616"/>
    </ligand>
</feature>
<dbReference type="GO" id="GO:0004674">
    <property type="term" value="F:protein serine/threonine kinase activity"/>
    <property type="evidence" value="ECO:0007669"/>
    <property type="project" value="UniProtKB-KW"/>
</dbReference>
<dbReference type="GO" id="GO:0016020">
    <property type="term" value="C:membrane"/>
    <property type="evidence" value="ECO:0007669"/>
    <property type="project" value="UniProtKB-SubCell"/>
</dbReference>
<keyword evidence="6 12" id="KW-0547">Nucleotide-binding</keyword>
<dbReference type="Pfam" id="PF13947">
    <property type="entry name" value="GUB_WAK_bind"/>
    <property type="match status" value="1"/>
</dbReference>
<evidence type="ECO:0000256" key="6">
    <source>
        <dbReference type="ARBA" id="ARBA00022741"/>
    </source>
</evidence>
<keyword evidence="10 14" id="KW-0472">Membrane</keyword>
<evidence type="ECO:0000313" key="16">
    <source>
        <dbReference type="EMBL" id="JAG88178.1"/>
    </source>
</evidence>
<dbReference type="PROSITE" id="PS50011">
    <property type="entry name" value="PROTEIN_KINASE_DOM"/>
    <property type="match status" value="1"/>
</dbReference>
<keyword evidence="2" id="KW-0723">Serine/threonine-protein kinase</keyword>
<accession>A0A0C9S930</accession>
<dbReference type="InterPro" id="IPR025287">
    <property type="entry name" value="WAK_GUB"/>
</dbReference>
<organism evidence="16">
    <name type="scientific">Wollemia nobilis</name>
    <dbReference type="NCBI Taxonomy" id="56998"/>
    <lineage>
        <taxon>Eukaryota</taxon>
        <taxon>Viridiplantae</taxon>
        <taxon>Streptophyta</taxon>
        <taxon>Embryophyta</taxon>
        <taxon>Tracheophyta</taxon>
        <taxon>Spermatophyta</taxon>
        <taxon>Pinopsida</taxon>
        <taxon>Pinidae</taxon>
        <taxon>Conifers II</taxon>
        <taxon>Araucariales</taxon>
        <taxon>Araucariaceae</taxon>
        <taxon>Wollemia</taxon>
    </lineage>
</organism>
<dbReference type="CDD" id="cd14066">
    <property type="entry name" value="STKc_IRAK"/>
    <property type="match status" value="1"/>
</dbReference>
<feature type="compositionally biased region" description="Basic and acidic residues" evidence="13">
    <location>
        <begin position="607"/>
        <end position="623"/>
    </location>
</feature>
<keyword evidence="11" id="KW-0325">Glycoprotein</keyword>
<proteinExistence type="predicted"/>
<dbReference type="Pfam" id="PF14380">
    <property type="entry name" value="WAK_assoc"/>
    <property type="match status" value="1"/>
</dbReference>
<dbReference type="AlphaFoldDB" id="A0A0C9S930"/>
<evidence type="ECO:0000256" key="13">
    <source>
        <dbReference type="SAM" id="MobiDB-lite"/>
    </source>
</evidence>
<evidence type="ECO:0000256" key="5">
    <source>
        <dbReference type="ARBA" id="ARBA00022729"/>
    </source>
</evidence>
<evidence type="ECO:0000259" key="15">
    <source>
        <dbReference type="PROSITE" id="PS50011"/>
    </source>
</evidence>
<dbReference type="InterPro" id="IPR032872">
    <property type="entry name" value="WAK_assoc_C"/>
</dbReference>
<evidence type="ECO:0000256" key="12">
    <source>
        <dbReference type="PROSITE-ProRule" id="PRU10141"/>
    </source>
</evidence>
<dbReference type="InterPro" id="IPR017441">
    <property type="entry name" value="Protein_kinase_ATP_BS"/>
</dbReference>
<keyword evidence="5" id="KW-0732">Signal</keyword>
<dbReference type="InterPro" id="IPR000719">
    <property type="entry name" value="Prot_kinase_dom"/>
</dbReference>
<protein>
    <submittedName>
        <fullName evidence="16">TSA: Wollemia nobilis Ref_Wollemi_Transcript_9656_2286 transcribed RNA sequence</fullName>
    </submittedName>
</protein>
<dbReference type="SMART" id="SM00220">
    <property type="entry name" value="S_TKc"/>
    <property type="match status" value="1"/>
</dbReference>
<evidence type="ECO:0000256" key="4">
    <source>
        <dbReference type="ARBA" id="ARBA00022692"/>
    </source>
</evidence>
<dbReference type="Gene3D" id="1.10.510.10">
    <property type="entry name" value="Transferase(Phosphotransferase) domain 1"/>
    <property type="match status" value="1"/>
</dbReference>
<sequence length="650" mass="73097">MEALSTPVFLFQFLSLPSLLIFTISMSWFALYPSDAYPCEPFECGDYVFNYPFGKKQSGCGDPALQLDCDNKQMPLLDINGSQYYILQPHYWPPFEPEDQSDKIKIVDKYLWLHECNLWPMNRSAQFWFTYSSDQFYIAGGYGNITLGTECGKNITALSDKEAIKLECRDDWYYFPYSALAQKYCKSQVQLPVISQIPSDPEKILENGFDIHWNLSEGCADCESKNRSCIYDTHTRAIQCKGKSSNIAVPLGCAFGGVAVAAVVVLLFIYYAKRRKSTSGRGLSGDFGYYQRNDTEAGLAERTIGTVSIFRYDELEQATNFFHEDNELGDGGFGCVFLGKLRDGRTVAVKRLYQENSRRVEQFMNEIQILSSFAHPNLVRLYGCTDPLSPVLLLVYEFIPNGTLADHLHGSRRTPEGLAWEIRLNIAIDTAQALAFLHSVEPPVFHRDVKSTNILLDENFRAKVADFGLSRLVPLNVSHVTTTPQGTPGYVDPEYHQCFQLTDKSDVYSFGVVLVELISAKLAVDVNRIRSEISLANMALDKIRRGALDELVDPDLKSETNHEVKAMVTAVAELAYGCLARERDFRPDMKEVADRLEDIKQLYTSNAKEEQNSLRKESGDLKDGVPPSSPNSVQEVWPSVPSDKGCIISC</sequence>
<dbReference type="PROSITE" id="PS00107">
    <property type="entry name" value="PROTEIN_KINASE_ATP"/>
    <property type="match status" value="1"/>
</dbReference>
<dbReference type="FunFam" id="1.10.510.10:FF:000161">
    <property type="entry name" value="Wall-associated receptor kinase-like 20"/>
    <property type="match status" value="1"/>
</dbReference>
<evidence type="ECO:0000256" key="1">
    <source>
        <dbReference type="ARBA" id="ARBA00004167"/>
    </source>
</evidence>
<evidence type="ECO:0000256" key="9">
    <source>
        <dbReference type="ARBA" id="ARBA00022989"/>
    </source>
</evidence>
<evidence type="ECO:0000256" key="10">
    <source>
        <dbReference type="ARBA" id="ARBA00023136"/>
    </source>
</evidence>
<dbReference type="Pfam" id="PF00069">
    <property type="entry name" value="Pkinase"/>
    <property type="match status" value="1"/>
</dbReference>
<feature type="transmembrane region" description="Helical" evidence="14">
    <location>
        <begin position="7"/>
        <end position="31"/>
    </location>
</feature>
<dbReference type="PANTHER" id="PTHR46008">
    <property type="entry name" value="LEAF RUST 10 DISEASE-RESISTANCE LOCUS RECEPTOR-LIKE PROTEIN KINASE-LIKE 1.4"/>
    <property type="match status" value="1"/>
</dbReference>
<keyword evidence="9 14" id="KW-1133">Transmembrane helix</keyword>